<dbReference type="InterPro" id="IPR006343">
    <property type="entry name" value="DnaB/C_C"/>
</dbReference>
<dbReference type="PATRIC" id="fig|1441095.3.peg.2319"/>
<evidence type="ECO:0000259" key="4">
    <source>
        <dbReference type="Pfam" id="PF25888"/>
    </source>
</evidence>
<feature type="compositionally biased region" description="Basic and acidic residues" evidence="2">
    <location>
        <begin position="421"/>
        <end position="438"/>
    </location>
</feature>
<feature type="domain" description="DnaB/C C-terminal" evidence="3">
    <location>
        <begin position="333"/>
        <end position="395"/>
    </location>
</feature>
<accession>A0A0M4FXS7</accession>
<dbReference type="InterPro" id="IPR058660">
    <property type="entry name" value="WHD_DnaB"/>
</dbReference>
<dbReference type="AlphaFoldDB" id="A0A0M4FXS7"/>
<evidence type="ECO:0000313" key="6">
    <source>
        <dbReference type="Proteomes" id="UP000067625"/>
    </source>
</evidence>
<comment type="similarity">
    <text evidence="1">Belongs to the DnaB/DnaD family.</text>
</comment>
<gene>
    <name evidence="5" type="ORF">AM592_10510</name>
</gene>
<name>A0A0M4FXS7_9BACI</name>
<dbReference type="Proteomes" id="UP000067625">
    <property type="component" value="Chromosome"/>
</dbReference>
<dbReference type="Pfam" id="PF25888">
    <property type="entry name" value="WHD_DnaB"/>
    <property type="match status" value="1"/>
</dbReference>
<feature type="region of interest" description="Disordered" evidence="2">
    <location>
        <begin position="414"/>
        <end position="468"/>
    </location>
</feature>
<proteinExistence type="inferred from homology"/>
<reference evidence="5 6" key="2">
    <citation type="journal article" date="2016" name="Int. J. Syst. Evol. Microbiol.">
        <title>Bacillus gobiensis sp. nov., isolated from a soil sample.</title>
        <authorList>
            <person name="Liu B."/>
            <person name="Liu G.H."/>
            <person name="Cetin S."/>
            <person name="Schumann P."/>
            <person name="Pan Z.Z."/>
            <person name="Chen Q.Q."/>
        </authorList>
    </citation>
    <scope>NUCLEOTIDE SEQUENCE [LARGE SCALE GENOMIC DNA]</scope>
    <source>
        <strain evidence="5 6">FJAT-4402</strain>
    </source>
</reference>
<evidence type="ECO:0000313" key="5">
    <source>
        <dbReference type="EMBL" id="ALC81988.1"/>
    </source>
</evidence>
<protein>
    <submittedName>
        <fullName evidence="5">Replication initiation and membrane attachment protein</fullName>
    </submittedName>
</protein>
<evidence type="ECO:0000256" key="2">
    <source>
        <dbReference type="SAM" id="MobiDB-lite"/>
    </source>
</evidence>
<dbReference type="STRING" id="1441095.AM592_10510"/>
<reference evidence="6" key="1">
    <citation type="submission" date="2015-08" db="EMBL/GenBank/DDBJ databases">
        <title>Genome sequencing project for genomic taxonomy and phylogenomics of Bacillus-like bacteria.</title>
        <authorList>
            <person name="Liu B."/>
            <person name="Wang J."/>
            <person name="Zhu Y."/>
            <person name="Liu G."/>
            <person name="Chen Q."/>
            <person name="Chen Z."/>
            <person name="Lan J."/>
            <person name="Che J."/>
            <person name="Ge C."/>
            <person name="Shi H."/>
            <person name="Pan Z."/>
            <person name="Liu X."/>
        </authorList>
    </citation>
    <scope>NUCLEOTIDE SEQUENCE [LARGE SCALE GENOMIC DNA]</scope>
    <source>
        <strain evidence="6">FJAT-4402</strain>
    </source>
</reference>
<dbReference type="Pfam" id="PF07261">
    <property type="entry name" value="DnaB_2"/>
    <property type="match status" value="1"/>
</dbReference>
<evidence type="ECO:0000259" key="3">
    <source>
        <dbReference type="Pfam" id="PF07261"/>
    </source>
</evidence>
<keyword evidence="6" id="KW-1185">Reference proteome</keyword>
<dbReference type="EMBL" id="CP012600">
    <property type="protein sequence ID" value="ALC81988.1"/>
    <property type="molecule type" value="Genomic_DNA"/>
</dbReference>
<organism evidence="5 6">
    <name type="scientific">Bacillus gobiensis</name>
    <dbReference type="NCBI Taxonomy" id="1441095"/>
    <lineage>
        <taxon>Bacteria</taxon>
        <taxon>Bacillati</taxon>
        <taxon>Bacillota</taxon>
        <taxon>Bacilli</taxon>
        <taxon>Bacillales</taxon>
        <taxon>Bacillaceae</taxon>
        <taxon>Bacillus</taxon>
    </lineage>
</organism>
<feature type="compositionally biased region" description="Polar residues" evidence="2">
    <location>
        <begin position="439"/>
        <end position="449"/>
    </location>
</feature>
<feature type="domain" description="Replicative helicase loading/DNA remodeling protein DnaB N-terminal winged helix" evidence="4">
    <location>
        <begin position="10"/>
        <end position="269"/>
    </location>
</feature>
<dbReference type="RefSeq" id="WP_053603767.1">
    <property type="nucleotide sequence ID" value="NZ_CP012600.1"/>
</dbReference>
<evidence type="ECO:0000256" key="1">
    <source>
        <dbReference type="ARBA" id="ARBA00093462"/>
    </source>
</evidence>
<dbReference type="OrthoDB" id="2082007at2"/>
<sequence>MGTHWKDILPIDPYIVKSNSLLQDADRQILTLLYQPLIGPIAFSLYMTMWGELEQHSIWAKTATHKHLMAMMQTNLHVIYEERAKLEGIGLLKTYLEESAEEKLFIYELQAPLRPVDFFEDGMLNVFLYNRIGKEKFQQLKKRYSHPAVSENAVNVTKPFSEVFSSVQPSEWKVSDDVFDSLAPDVGDEFLKIGKSQSITISKDTFDFELFEAGLSDTLIPKQALTRSVKELIVKLSFLYGIDPMQMQKVVMSAIGEEDRIEPEALRKSASEWYQLERGQVLPNLVERTQPFHLRDSENANSEIDSLDQELIDQLNTISPRKLLKDISGGVEPTQSDLKLIEEVMLDQKLEPGVTNVLIYYVLLKTDMRLTRNYVLKIASHWARKQIKTVSSAMQLAIEENRKYLEWAEGRKKTGNTGKKTIREEKLPDWLKDNKKQEPSSSESAVISDNSEEEKRKMLEAFKGINGE</sequence>